<comment type="subcellular location">
    <subcellularLocation>
        <location evidence="1">Membrane</location>
        <topology evidence="1">Multi-pass membrane protein</topology>
    </subcellularLocation>
</comment>
<dbReference type="InterPro" id="IPR000175">
    <property type="entry name" value="Na/ntran_symport"/>
</dbReference>
<dbReference type="CDD" id="cd10336">
    <property type="entry name" value="SLC6sbd_Tyt1-Like"/>
    <property type="match status" value="1"/>
</dbReference>
<accession>A0A2C9EG88</accession>
<evidence type="ECO:0000313" key="9">
    <source>
        <dbReference type="Proteomes" id="UP000013940"/>
    </source>
</evidence>
<dbReference type="HOGENOM" id="CLU_006855_3_4_6"/>
<feature type="transmembrane region" description="Helical" evidence="7">
    <location>
        <begin position="218"/>
        <end position="242"/>
    </location>
</feature>
<dbReference type="KEGG" id="pprc:PFLCHA0_c08340"/>
<dbReference type="NCBIfam" id="NF037979">
    <property type="entry name" value="Na_transp"/>
    <property type="match status" value="1"/>
</dbReference>
<dbReference type="PANTHER" id="PTHR42948">
    <property type="entry name" value="TRANSPORTER"/>
    <property type="match status" value="1"/>
</dbReference>
<protein>
    <recommendedName>
        <fullName evidence="6">Transporter</fullName>
    </recommendedName>
</protein>
<feature type="transmembrane region" description="Helical" evidence="7">
    <location>
        <begin position="528"/>
        <end position="548"/>
    </location>
</feature>
<evidence type="ECO:0000313" key="8">
    <source>
        <dbReference type="EMBL" id="AGL82628.1"/>
    </source>
</evidence>
<feature type="transmembrane region" description="Helical" evidence="7">
    <location>
        <begin position="271"/>
        <end position="292"/>
    </location>
</feature>
<dbReference type="PROSITE" id="PS50267">
    <property type="entry name" value="NA_NEUROTRAN_SYMP_3"/>
    <property type="match status" value="1"/>
</dbReference>
<keyword evidence="3 6" id="KW-0812">Transmembrane</keyword>
<dbReference type="GO" id="GO:0016020">
    <property type="term" value="C:membrane"/>
    <property type="evidence" value="ECO:0007669"/>
    <property type="project" value="UniProtKB-SubCell"/>
</dbReference>
<dbReference type="EMBL" id="CP003190">
    <property type="protein sequence ID" value="AGL82628.1"/>
    <property type="molecule type" value="Genomic_DNA"/>
</dbReference>
<evidence type="ECO:0000256" key="4">
    <source>
        <dbReference type="ARBA" id="ARBA00022989"/>
    </source>
</evidence>
<feature type="transmembrane region" description="Helical" evidence="7">
    <location>
        <begin position="482"/>
        <end position="508"/>
    </location>
</feature>
<evidence type="ECO:0000256" key="5">
    <source>
        <dbReference type="ARBA" id="ARBA00023136"/>
    </source>
</evidence>
<dbReference type="Pfam" id="PF00209">
    <property type="entry name" value="SNF"/>
    <property type="match status" value="2"/>
</dbReference>
<keyword evidence="2 6" id="KW-0813">Transport</keyword>
<evidence type="ECO:0000256" key="6">
    <source>
        <dbReference type="RuleBase" id="RU003732"/>
    </source>
</evidence>
<feature type="transmembrane region" description="Helical" evidence="7">
    <location>
        <begin position="193"/>
        <end position="212"/>
    </location>
</feature>
<organism evidence="8 9">
    <name type="scientific">Pseudomonas protegens (strain DSM 19095 / LMG 27888 / CFBP 6595 / CHA0)</name>
    <dbReference type="NCBI Taxonomy" id="1124983"/>
    <lineage>
        <taxon>Bacteria</taxon>
        <taxon>Pseudomonadati</taxon>
        <taxon>Pseudomonadota</taxon>
        <taxon>Gammaproteobacteria</taxon>
        <taxon>Pseudomonadales</taxon>
        <taxon>Pseudomonadaceae</taxon>
        <taxon>Pseudomonas</taxon>
    </lineage>
</organism>
<evidence type="ECO:0000256" key="2">
    <source>
        <dbReference type="ARBA" id="ARBA00022448"/>
    </source>
</evidence>
<dbReference type="InterPro" id="IPR047218">
    <property type="entry name" value="YocR/YhdH-like"/>
</dbReference>
<feature type="transmembrane region" description="Helical" evidence="7">
    <location>
        <begin position="403"/>
        <end position="424"/>
    </location>
</feature>
<gene>
    <name evidence="8" type="primary">yocR</name>
    <name evidence="8" type="ORF">PFLCHA0_c08340</name>
</gene>
<feature type="transmembrane region" description="Helical" evidence="7">
    <location>
        <begin position="332"/>
        <end position="351"/>
    </location>
</feature>
<name>A0A2C9EG88_PSEPH</name>
<feature type="transmembrane region" description="Helical" evidence="7">
    <location>
        <begin position="585"/>
        <end position="603"/>
    </location>
</feature>
<dbReference type="SUPFAM" id="SSF161070">
    <property type="entry name" value="SNF-like"/>
    <property type="match status" value="1"/>
</dbReference>
<sequence length="644" mass="70000">MSLVVFLLALAQCDFTLDQVLAPVERKAHAGVTLLLHGGKQLFQLALVEQQLARARRVGDDVGAGGGQWCEVAAEQPGFTILEQHITVHQLCLACTQTLYFPAGQDHASLEPMFDEVIVTRLFILRDGPCWVFLLFSHRGGIIGSCARVGYGDAACLSRLIESRTMLPLFFRLGALTMSTDRVSVHGGWASRWVFILAATGSAVGLGSIWKFPYMVGVYGGGAFVLVFLACIALIGLPVMLAETLIGRRARQSPANALKVLALEAGHSAKWSWGAFAGMITALLILSFYSVVGGWSLDYIIDMGRGDFQGVAADQVGAYFAAVTADPWRLTLWHTLFMLLSALVIAKGVVAGLERSLRVMMPLLFVMLLVLLGYSMTTGHFMQGLHFMFDFSLERLLDGLLPAMGHAFFSLSVGVGSIMIYGAYMPKHSSLAGTVVGVALLDTFVSLVAGMALFPIVFAAGLNPSEGPGLMFISLPFAFGNVAFGQLMGVVFFILVAIAAWSSAISLLEPMVAYLVERTKIRRGWVTFWLAFSCWFVGLGTVFSFNIWQQAKFFVNEGGVFHLYQWGAAGGLDFFGVIDFFTSRIMLPLGGLCFVVFAGWVMGREAVRDELSLRSPLLFALALFLMRYVAPVGILVVFAAQLWK</sequence>
<feature type="transmembrane region" description="Helical" evidence="7">
    <location>
        <begin position="363"/>
        <end position="383"/>
    </location>
</feature>
<dbReference type="PROSITE" id="PS00610">
    <property type="entry name" value="NA_NEUROTRAN_SYMP_1"/>
    <property type="match status" value="1"/>
</dbReference>
<dbReference type="GO" id="GO:0015293">
    <property type="term" value="F:symporter activity"/>
    <property type="evidence" value="ECO:0007669"/>
    <property type="project" value="UniProtKB-KW"/>
</dbReference>
<comment type="similarity">
    <text evidence="6">Belongs to the sodium:neurotransmitter symporter (SNF) (TC 2.A.22) family.</text>
</comment>
<evidence type="ECO:0000256" key="7">
    <source>
        <dbReference type="SAM" id="Phobius"/>
    </source>
</evidence>
<dbReference type="PANTHER" id="PTHR42948:SF1">
    <property type="entry name" value="TRANSPORTER"/>
    <property type="match status" value="1"/>
</dbReference>
<reference evidence="9" key="1">
    <citation type="journal article" date="2014" name="Genome Announc.">
        <title>Full-genome sequence of the plant growth-promoting bacterium Pseudomonas protegens CHA0.</title>
        <authorList>
            <person name="Jousset A."/>
            <person name="Schuldes J."/>
            <person name="Keel C."/>
            <person name="Maurhofer M."/>
            <person name="Daniel R."/>
            <person name="Scheu S."/>
            <person name="Thuermer A."/>
        </authorList>
    </citation>
    <scope>NUCLEOTIDE SEQUENCE [LARGE SCALE GENOMIC DNA]</scope>
    <source>
        <strain evidence="9">DSM 19095 / LMG 27888 / CFBP 6595 / CHA0</strain>
    </source>
</reference>
<dbReference type="AlphaFoldDB" id="A0A2C9EG88"/>
<dbReference type="InterPro" id="IPR037272">
    <property type="entry name" value="SNS_sf"/>
</dbReference>
<feature type="transmembrane region" description="Helical" evidence="7">
    <location>
        <begin position="615"/>
        <end position="640"/>
    </location>
</feature>
<keyword evidence="5 7" id="KW-0472">Membrane</keyword>
<evidence type="ECO:0000256" key="3">
    <source>
        <dbReference type="ARBA" id="ARBA00022692"/>
    </source>
</evidence>
<keyword evidence="6" id="KW-0769">Symport</keyword>
<keyword evidence="4 7" id="KW-1133">Transmembrane helix</keyword>
<dbReference type="eggNOG" id="COG0733">
    <property type="taxonomic scope" value="Bacteria"/>
</dbReference>
<dbReference type="PRINTS" id="PR00176">
    <property type="entry name" value="NANEUSMPORT"/>
</dbReference>
<feature type="transmembrane region" description="Helical" evidence="7">
    <location>
        <begin position="436"/>
        <end position="462"/>
    </location>
</feature>
<dbReference type="Proteomes" id="UP000013940">
    <property type="component" value="Chromosome"/>
</dbReference>
<proteinExistence type="inferred from homology"/>
<evidence type="ECO:0000256" key="1">
    <source>
        <dbReference type="ARBA" id="ARBA00004141"/>
    </source>
</evidence>